<dbReference type="OrthoDB" id="3260913at2759"/>
<organism evidence="2 3">
    <name type="scientific">Crucibulum laeve</name>
    <dbReference type="NCBI Taxonomy" id="68775"/>
    <lineage>
        <taxon>Eukaryota</taxon>
        <taxon>Fungi</taxon>
        <taxon>Dikarya</taxon>
        <taxon>Basidiomycota</taxon>
        <taxon>Agaricomycotina</taxon>
        <taxon>Agaricomycetes</taxon>
        <taxon>Agaricomycetidae</taxon>
        <taxon>Agaricales</taxon>
        <taxon>Agaricineae</taxon>
        <taxon>Nidulariaceae</taxon>
        <taxon>Crucibulum</taxon>
    </lineage>
</organism>
<protein>
    <submittedName>
        <fullName evidence="2">Uncharacterized protein</fullName>
    </submittedName>
</protein>
<feature type="compositionally biased region" description="Polar residues" evidence="1">
    <location>
        <begin position="116"/>
        <end position="127"/>
    </location>
</feature>
<dbReference type="EMBL" id="ML213593">
    <property type="protein sequence ID" value="TFK41928.1"/>
    <property type="molecule type" value="Genomic_DNA"/>
</dbReference>
<dbReference type="AlphaFoldDB" id="A0A5C3MDI6"/>
<sequence>MLTRLSLRAVQLLDVQFEDSSTSIPDSGSNSLTVDLDALRGLVSPLPDNAWQRVAGVYGNTLLPIFRNMQTMLSEDVEQIAQVLSDLERRHEDSFNYEPVSVLSQLHPLSLYAPNLQSDVHSNTPTPATRPLRKRRDSAESCEEPIVIQSLHQSAPTIVITPCASQAPESSCRVPFQNRAFGNLMTVPAHPTFNNVYPPMIPERCRTPTLRKWKWQDGHWQTVLPSIEEQTKKGMFSRAYNGRRKASRAPSGT</sequence>
<accession>A0A5C3MDI6</accession>
<name>A0A5C3MDI6_9AGAR</name>
<keyword evidence="3" id="KW-1185">Reference proteome</keyword>
<proteinExistence type="predicted"/>
<gene>
    <name evidence="2" type="ORF">BDQ12DRAFT_732688</name>
</gene>
<evidence type="ECO:0000256" key="1">
    <source>
        <dbReference type="SAM" id="MobiDB-lite"/>
    </source>
</evidence>
<dbReference type="Proteomes" id="UP000308652">
    <property type="component" value="Unassembled WGS sequence"/>
</dbReference>
<reference evidence="2 3" key="1">
    <citation type="journal article" date="2019" name="Nat. Ecol. Evol.">
        <title>Megaphylogeny resolves global patterns of mushroom evolution.</title>
        <authorList>
            <person name="Varga T."/>
            <person name="Krizsan K."/>
            <person name="Foldi C."/>
            <person name="Dima B."/>
            <person name="Sanchez-Garcia M."/>
            <person name="Sanchez-Ramirez S."/>
            <person name="Szollosi G.J."/>
            <person name="Szarkandi J.G."/>
            <person name="Papp V."/>
            <person name="Albert L."/>
            <person name="Andreopoulos W."/>
            <person name="Angelini C."/>
            <person name="Antonin V."/>
            <person name="Barry K.W."/>
            <person name="Bougher N.L."/>
            <person name="Buchanan P."/>
            <person name="Buyck B."/>
            <person name="Bense V."/>
            <person name="Catcheside P."/>
            <person name="Chovatia M."/>
            <person name="Cooper J."/>
            <person name="Damon W."/>
            <person name="Desjardin D."/>
            <person name="Finy P."/>
            <person name="Geml J."/>
            <person name="Haridas S."/>
            <person name="Hughes K."/>
            <person name="Justo A."/>
            <person name="Karasinski D."/>
            <person name="Kautmanova I."/>
            <person name="Kiss B."/>
            <person name="Kocsube S."/>
            <person name="Kotiranta H."/>
            <person name="LaButti K.M."/>
            <person name="Lechner B.E."/>
            <person name="Liimatainen K."/>
            <person name="Lipzen A."/>
            <person name="Lukacs Z."/>
            <person name="Mihaltcheva S."/>
            <person name="Morgado L.N."/>
            <person name="Niskanen T."/>
            <person name="Noordeloos M.E."/>
            <person name="Ohm R.A."/>
            <person name="Ortiz-Santana B."/>
            <person name="Ovrebo C."/>
            <person name="Racz N."/>
            <person name="Riley R."/>
            <person name="Savchenko A."/>
            <person name="Shiryaev A."/>
            <person name="Soop K."/>
            <person name="Spirin V."/>
            <person name="Szebenyi C."/>
            <person name="Tomsovsky M."/>
            <person name="Tulloss R.E."/>
            <person name="Uehling J."/>
            <person name="Grigoriev I.V."/>
            <person name="Vagvolgyi C."/>
            <person name="Papp T."/>
            <person name="Martin F.M."/>
            <person name="Miettinen O."/>
            <person name="Hibbett D.S."/>
            <person name="Nagy L.G."/>
        </authorList>
    </citation>
    <scope>NUCLEOTIDE SEQUENCE [LARGE SCALE GENOMIC DNA]</scope>
    <source>
        <strain evidence="2 3">CBS 166.37</strain>
    </source>
</reference>
<evidence type="ECO:0000313" key="2">
    <source>
        <dbReference type="EMBL" id="TFK41928.1"/>
    </source>
</evidence>
<feature type="region of interest" description="Disordered" evidence="1">
    <location>
        <begin position="116"/>
        <end position="139"/>
    </location>
</feature>
<evidence type="ECO:0000313" key="3">
    <source>
        <dbReference type="Proteomes" id="UP000308652"/>
    </source>
</evidence>